<dbReference type="GO" id="GO:0003779">
    <property type="term" value="F:actin binding"/>
    <property type="evidence" value="ECO:0007669"/>
    <property type="project" value="TreeGrafter"/>
</dbReference>
<feature type="compositionally biased region" description="Basic and acidic residues" evidence="4">
    <location>
        <begin position="179"/>
        <end position="195"/>
    </location>
</feature>
<dbReference type="Pfam" id="PF02318">
    <property type="entry name" value="FYVE_2"/>
    <property type="match status" value="1"/>
</dbReference>
<dbReference type="InterPro" id="IPR010911">
    <property type="entry name" value="Rab_BD"/>
</dbReference>
<dbReference type="GO" id="GO:0017022">
    <property type="term" value="F:myosin binding"/>
    <property type="evidence" value="ECO:0007669"/>
    <property type="project" value="TreeGrafter"/>
</dbReference>
<gene>
    <name evidence="7 8" type="primary">mlphb</name>
</gene>
<dbReference type="RefSeq" id="XP_031441460.1">
    <property type="nucleotide sequence ID" value="XM_031585600.2"/>
</dbReference>
<evidence type="ECO:0000259" key="5">
    <source>
        <dbReference type="PROSITE" id="PS50916"/>
    </source>
</evidence>
<dbReference type="GeneTree" id="ENSGT00950000183138"/>
<proteinExistence type="predicted"/>
<organism evidence="6 8">
    <name type="scientific">Clupea harengus</name>
    <name type="common">Atlantic herring</name>
    <dbReference type="NCBI Taxonomy" id="7950"/>
    <lineage>
        <taxon>Eukaryota</taxon>
        <taxon>Metazoa</taxon>
        <taxon>Chordata</taxon>
        <taxon>Craniata</taxon>
        <taxon>Vertebrata</taxon>
        <taxon>Euteleostomi</taxon>
        <taxon>Actinopterygii</taxon>
        <taxon>Neopterygii</taxon>
        <taxon>Teleostei</taxon>
        <taxon>Clupei</taxon>
        <taxon>Clupeiformes</taxon>
        <taxon>Clupeoidei</taxon>
        <taxon>Clupeidae</taxon>
        <taxon>Clupea</taxon>
    </lineage>
</organism>
<dbReference type="Gene3D" id="3.30.40.10">
    <property type="entry name" value="Zinc/RING finger domain, C3HC4 (zinc finger)"/>
    <property type="match status" value="1"/>
</dbReference>
<dbReference type="RefSeq" id="XP_031441461.1">
    <property type="nucleotide sequence ID" value="XM_031585601.2"/>
</dbReference>
<feature type="domain" description="RabBD" evidence="5">
    <location>
        <begin position="8"/>
        <end position="128"/>
    </location>
</feature>
<dbReference type="InterPro" id="IPR011011">
    <property type="entry name" value="Znf_FYVE_PHD"/>
</dbReference>
<dbReference type="Pfam" id="PF04698">
    <property type="entry name" value="Rab_eff_C"/>
    <property type="match status" value="1"/>
</dbReference>
<sequence>MNMMPGKTLDLSRLTDEEAKHVWKVIQRDFNLRKKEENRLGDLKTKIEKEETKTELLGSQSNLSDSLCIRCLQPFKFLVNSKRQCLDCNLFACKACSRYNKKELGWVCDPCRMARVLKIGTLEWYHENVRSRFKRFGSAKVMRSLYKRISSERTRSETDLREPREDDTHSMPDVYGRSYGHDEDHSDSQERENCKLKRKSKRLLPVDPLDFDPEYSTYSRRHSFQDNGSLENLAPAESANVEKDLASVFQQIQSCFGPGSDYDSQWDRERIAHFDDGMYPEHRKKRGQSHMKHRHSYCGSSSYFPFYEKPQSLDDPSEKDENVYLYQPLMHRSSQASLEEDPAHVPPQQIFEINKRMSAIETLLNRLEHKMTTDIPPVPVQLTAADLEEEKLRKKLNELTGNISDKGLSSDEDEFKHVEYEPPRKIESPQRLESPRRAESPRRVESPRKTESPKRMESLWRNGSPRKNGSPQKPEPYKSCLKTDRSADLANPLKETVKRRQSATAQFQLADLEDQVALAAAKVQNTESEMSDIQSRMAVLSVGGPEKPWRRPQQHRRLSQDFPMKSSGSVSRRKLSIL</sequence>
<dbReference type="FunFam" id="3.30.40.10:FF:000018">
    <property type="entry name" value="Synaptotagmin-like 5, isoform CRA_a"/>
    <property type="match status" value="1"/>
</dbReference>
<dbReference type="CTD" id="557015"/>
<name>A0A6P8GU90_CLUHA</name>
<dbReference type="PANTHER" id="PTHR14555">
    <property type="entry name" value="MYELIN-ASSOCIATED OLIGODENDROCYTIC BASIC PROTEIN MOBP -RELATED"/>
    <property type="match status" value="1"/>
</dbReference>
<dbReference type="PANTHER" id="PTHR14555:SF1">
    <property type="entry name" value="MELANOPHILIN"/>
    <property type="match status" value="1"/>
</dbReference>
<protein>
    <submittedName>
        <fullName evidence="7 8">Melanophilin isoform X1</fullName>
    </submittedName>
</protein>
<dbReference type="GO" id="GO:0031267">
    <property type="term" value="F:small GTPase binding"/>
    <property type="evidence" value="ECO:0007669"/>
    <property type="project" value="InterPro"/>
</dbReference>
<dbReference type="KEGG" id="char:105899360"/>
<dbReference type="SUPFAM" id="SSF57903">
    <property type="entry name" value="FYVE/PHD zinc finger"/>
    <property type="match status" value="1"/>
</dbReference>
<reference evidence="7 8" key="1">
    <citation type="submission" date="2025-04" db="UniProtKB">
        <authorList>
            <consortium name="RefSeq"/>
        </authorList>
    </citation>
    <scope>IDENTIFICATION</scope>
</reference>
<feature type="compositionally biased region" description="Basic and acidic residues" evidence="4">
    <location>
        <begin position="414"/>
        <end position="458"/>
    </location>
</feature>
<dbReference type="CDD" id="cd15752">
    <property type="entry name" value="FYVE_SlaC2-a"/>
    <property type="match status" value="1"/>
</dbReference>
<dbReference type="GO" id="GO:0006886">
    <property type="term" value="P:intracellular protein transport"/>
    <property type="evidence" value="ECO:0007669"/>
    <property type="project" value="InterPro"/>
</dbReference>
<keyword evidence="6" id="KW-1185">Reference proteome</keyword>
<evidence type="ECO:0000256" key="2">
    <source>
        <dbReference type="ARBA" id="ARBA00022771"/>
    </source>
</evidence>
<accession>A0A6P8GU90</accession>
<dbReference type="InterPro" id="IPR051745">
    <property type="entry name" value="Intracell_Transport_Effector"/>
</dbReference>
<evidence type="ECO:0000313" key="6">
    <source>
        <dbReference type="Proteomes" id="UP000515152"/>
    </source>
</evidence>
<feature type="region of interest" description="Disordered" evidence="4">
    <location>
        <begin position="402"/>
        <end position="485"/>
    </location>
</feature>
<dbReference type="InterPro" id="IPR013083">
    <property type="entry name" value="Znf_RING/FYVE/PHD"/>
</dbReference>
<dbReference type="InterPro" id="IPR041282">
    <property type="entry name" value="FYVE_2"/>
</dbReference>
<evidence type="ECO:0000256" key="3">
    <source>
        <dbReference type="ARBA" id="ARBA00022833"/>
    </source>
</evidence>
<dbReference type="GO" id="GO:0030864">
    <property type="term" value="C:cortical actin cytoskeleton"/>
    <property type="evidence" value="ECO:0007669"/>
    <property type="project" value="TreeGrafter"/>
</dbReference>
<keyword evidence="2" id="KW-0863">Zinc-finger</keyword>
<dbReference type="GO" id="GO:0008270">
    <property type="term" value="F:zinc ion binding"/>
    <property type="evidence" value="ECO:0007669"/>
    <property type="project" value="UniProtKB-KW"/>
</dbReference>
<dbReference type="Proteomes" id="UP000515152">
    <property type="component" value="Chromosome 2"/>
</dbReference>
<evidence type="ECO:0000256" key="4">
    <source>
        <dbReference type="SAM" id="MobiDB-lite"/>
    </source>
</evidence>
<evidence type="ECO:0000313" key="8">
    <source>
        <dbReference type="RefSeq" id="XP_031441461.1"/>
    </source>
</evidence>
<evidence type="ECO:0000313" key="7">
    <source>
        <dbReference type="RefSeq" id="XP_031441460.1"/>
    </source>
</evidence>
<evidence type="ECO:0000256" key="1">
    <source>
        <dbReference type="ARBA" id="ARBA00022723"/>
    </source>
</evidence>
<dbReference type="OrthoDB" id="10072397at2759"/>
<feature type="compositionally biased region" description="Basic and acidic residues" evidence="4">
    <location>
        <begin position="152"/>
        <end position="170"/>
    </location>
</feature>
<feature type="region of interest" description="Disordered" evidence="4">
    <location>
        <begin position="152"/>
        <end position="199"/>
    </location>
</feature>
<dbReference type="GeneID" id="105899360"/>
<keyword evidence="3" id="KW-0862">Zinc</keyword>
<dbReference type="InterPro" id="IPR037442">
    <property type="entry name" value="Melanophilin_FYVE-rel_dom"/>
</dbReference>
<dbReference type="InterPro" id="IPR006788">
    <property type="entry name" value="Myrip/Melanophilin"/>
</dbReference>
<dbReference type="AlphaFoldDB" id="A0A6P8GU90"/>
<keyword evidence="1" id="KW-0479">Metal-binding</keyword>
<dbReference type="PROSITE" id="PS50916">
    <property type="entry name" value="RABBD"/>
    <property type="match status" value="1"/>
</dbReference>
<feature type="region of interest" description="Disordered" evidence="4">
    <location>
        <begin position="543"/>
        <end position="578"/>
    </location>
</feature>